<proteinExistence type="predicted"/>
<dbReference type="GO" id="GO:0004016">
    <property type="term" value="F:adenylate cyclase activity"/>
    <property type="evidence" value="ECO:0007669"/>
    <property type="project" value="UniProtKB-ARBA"/>
</dbReference>
<keyword evidence="1" id="KW-0472">Membrane</keyword>
<dbReference type="SMART" id="SM00044">
    <property type="entry name" value="CYCc"/>
    <property type="match status" value="1"/>
</dbReference>
<dbReference type="AlphaFoldDB" id="A0A1F7X1W4"/>
<evidence type="ECO:0000256" key="1">
    <source>
        <dbReference type="SAM" id="Phobius"/>
    </source>
</evidence>
<evidence type="ECO:0000259" key="2">
    <source>
        <dbReference type="PROSITE" id="PS50125"/>
    </source>
</evidence>
<dbReference type="EMBL" id="MGFH01000016">
    <property type="protein sequence ID" value="OGM08368.1"/>
    <property type="molecule type" value="Genomic_DNA"/>
</dbReference>
<dbReference type="GO" id="GO:0009190">
    <property type="term" value="P:cyclic nucleotide biosynthetic process"/>
    <property type="evidence" value="ECO:0007669"/>
    <property type="project" value="InterPro"/>
</dbReference>
<dbReference type="Pfam" id="PF00211">
    <property type="entry name" value="Guanylate_cyc"/>
    <property type="match status" value="1"/>
</dbReference>
<dbReference type="InterPro" id="IPR029787">
    <property type="entry name" value="Nucleotide_cyclase"/>
</dbReference>
<name>A0A1F7X1W4_9BACT</name>
<keyword evidence="1" id="KW-1133">Transmembrane helix</keyword>
<dbReference type="STRING" id="1817813.A2008_14095"/>
<dbReference type="GO" id="GO:0035556">
    <property type="term" value="P:intracellular signal transduction"/>
    <property type="evidence" value="ECO:0007669"/>
    <property type="project" value="InterPro"/>
</dbReference>
<comment type="caution">
    <text evidence="3">The sequence shown here is derived from an EMBL/GenBank/DDBJ whole genome shotgun (WGS) entry which is preliminary data.</text>
</comment>
<dbReference type="Gene3D" id="3.30.70.1230">
    <property type="entry name" value="Nucleotide cyclase"/>
    <property type="match status" value="1"/>
</dbReference>
<evidence type="ECO:0000313" key="4">
    <source>
        <dbReference type="Proteomes" id="UP000178735"/>
    </source>
</evidence>
<evidence type="ECO:0000313" key="3">
    <source>
        <dbReference type="EMBL" id="OGM08368.1"/>
    </source>
</evidence>
<dbReference type="Proteomes" id="UP000178735">
    <property type="component" value="Unassembled WGS sequence"/>
</dbReference>
<dbReference type="PANTHER" id="PTHR43081">
    <property type="entry name" value="ADENYLATE CYCLASE, TERMINAL-DIFFERENTIATION SPECIFIC-RELATED"/>
    <property type="match status" value="1"/>
</dbReference>
<dbReference type="SUPFAM" id="SSF55073">
    <property type="entry name" value="Nucleotide cyclase"/>
    <property type="match status" value="1"/>
</dbReference>
<reference evidence="3 4" key="1">
    <citation type="journal article" date="2016" name="Nat. Commun.">
        <title>Thousands of microbial genomes shed light on interconnected biogeochemical processes in an aquifer system.</title>
        <authorList>
            <person name="Anantharaman K."/>
            <person name="Brown C.T."/>
            <person name="Hug L.A."/>
            <person name="Sharon I."/>
            <person name="Castelle C.J."/>
            <person name="Probst A.J."/>
            <person name="Thomas B.C."/>
            <person name="Singh A."/>
            <person name="Wilkins M.J."/>
            <person name="Karaoz U."/>
            <person name="Brodie E.L."/>
            <person name="Williams K.H."/>
            <person name="Hubbard S.S."/>
            <person name="Banfield J.F."/>
        </authorList>
    </citation>
    <scope>NUCLEOTIDE SEQUENCE [LARGE SCALE GENOMIC DNA]</scope>
</reference>
<keyword evidence="1" id="KW-0812">Transmembrane</keyword>
<dbReference type="PANTHER" id="PTHR43081:SF1">
    <property type="entry name" value="ADENYLATE CYCLASE, TERMINAL-DIFFERENTIATION SPECIFIC"/>
    <property type="match status" value="1"/>
</dbReference>
<sequence length="648" mass="71260">MFTDIKGFTERTSAGSREDLVGLLKKHDSLLIPVINKFSGTVIKTIGDAFLVTFDSPTNAVLCGVMIQQNLRDYNTGRPDGEKIFIRVSVNMGEVEVRDGDVFGEAVNIAARLEGVTEASEIYFTESVYLAMNKAEVPSSEVGSFRLKGIPEAIKVYRVIQDTNSEIFQKIIERLRGGTFSDVSVPSAGSPFGGGGAKRGIGYGALIIALAVICAGAYAAFFMRTAGREMSRCEEFLNKGDIVQAVLVAEDMLKNYPADIRAVEATLAVLSFEVEAAKKKSDFEKAHKAIDEYRARFKWPQIDANEKDLLLFEADHFAKNENYRGTEWAYSELENRFAGDPAVLNSIIKNCGAGTKDGPSSRAVRAALKLAETSPYEVALGGQALQTIIAGLRSNDFRSKTAVRIRSVLKARHAGAEADMRRLTASANFDERANAFLFLKECGKLGEVEEFNYHFGVMTTYNSSGSDHHIRAAVGYFDALTKNGGAAKLKAASAAAGTNLKITSVPILSTSDYLCGSVSVVLQTLFLDEIKESLPVWAADKKDYWLRANAYEMLKAAGELEKIELWAFHEYSLESFDPSFIPDHFTDAAEYFGGFAKKEKTDAAKAVLLKCVEYVKKHKAECKMKNYKDYEARAQQNIEKLEAELAKF</sequence>
<dbReference type="InterPro" id="IPR001054">
    <property type="entry name" value="A/G_cyclase"/>
</dbReference>
<dbReference type="CDD" id="cd07302">
    <property type="entry name" value="CHD"/>
    <property type="match status" value="1"/>
</dbReference>
<protein>
    <recommendedName>
        <fullName evidence="2">Guanylate cyclase domain-containing protein</fullName>
    </recommendedName>
</protein>
<feature type="transmembrane region" description="Helical" evidence="1">
    <location>
        <begin position="201"/>
        <end position="222"/>
    </location>
</feature>
<feature type="domain" description="Guanylate cyclase" evidence="2">
    <location>
        <begin position="1"/>
        <end position="114"/>
    </location>
</feature>
<dbReference type="InterPro" id="IPR050697">
    <property type="entry name" value="Adenylyl/Guanylyl_Cyclase_3/4"/>
</dbReference>
<organism evidence="3 4">
    <name type="scientific">Candidatus Wallbacteria bacterium GWC2_49_35</name>
    <dbReference type="NCBI Taxonomy" id="1817813"/>
    <lineage>
        <taxon>Bacteria</taxon>
        <taxon>Candidatus Walliibacteriota</taxon>
    </lineage>
</organism>
<gene>
    <name evidence="3" type="ORF">A2008_14095</name>
</gene>
<accession>A0A1F7X1W4</accession>
<dbReference type="PROSITE" id="PS50125">
    <property type="entry name" value="GUANYLATE_CYCLASE_2"/>
    <property type="match status" value="1"/>
</dbReference>